<dbReference type="InterPro" id="IPR051083">
    <property type="entry name" value="GrpII_Intron_Splice-Mob/Def"/>
</dbReference>
<keyword evidence="3" id="KW-0548">Nucleotidyltransferase</keyword>
<dbReference type="InterPro" id="IPR030931">
    <property type="entry name" value="Group_II_RT_mat"/>
</dbReference>
<keyword evidence="3" id="KW-0808">Transferase</keyword>
<evidence type="ECO:0000259" key="2">
    <source>
        <dbReference type="PROSITE" id="PS50878"/>
    </source>
</evidence>
<dbReference type="InterPro" id="IPR043502">
    <property type="entry name" value="DNA/RNA_pol_sf"/>
</dbReference>
<dbReference type="PROSITE" id="PS50878">
    <property type="entry name" value="RT_POL"/>
    <property type="match status" value="1"/>
</dbReference>
<dbReference type="CDD" id="cd01651">
    <property type="entry name" value="RT_G2_intron"/>
    <property type="match status" value="1"/>
</dbReference>
<dbReference type="PANTHER" id="PTHR34047:SF8">
    <property type="entry name" value="PROTEIN YKFC"/>
    <property type="match status" value="1"/>
</dbReference>
<dbReference type="InterPro" id="IPR000477">
    <property type="entry name" value="RT_dom"/>
</dbReference>
<dbReference type="PATRIC" id="fig|466.6.peg.1266"/>
<reference evidence="3 4" key="1">
    <citation type="submission" date="2015-11" db="EMBL/GenBank/DDBJ databases">
        <title>Genomic analysis of 38 Legionella species identifies large and diverse effector repertoires.</title>
        <authorList>
            <person name="Burstein D."/>
            <person name="Amaro F."/>
            <person name="Zusman T."/>
            <person name="Lifshitz Z."/>
            <person name="Cohen O."/>
            <person name="Gilbert J.A."/>
            <person name="Pupko T."/>
            <person name="Shuman H.A."/>
            <person name="Segal G."/>
        </authorList>
    </citation>
    <scope>NUCLEOTIDE SEQUENCE [LARGE SCALE GENOMIC DNA]</scope>
    <source>
        <strain evidence="3 4">PX-1-G2-E2</strain>
    </source>
</reference>
<dbReference type="RefSeq" id="WP_058451984.1">
    <property type="nucleotide sequence ID" value="NZ_CAAAIB010000008.1"/>
</dbReference>
<dbReference type="EMBL" id="LNYL01000031">
    <property type="protein sequence ID" value="KTD27491.1"/>
    <property type="molecule type" value="Genomic_DNA"/>
</dbReference>
<dbReference type="NCBIfam" id="TIGR04416">
    <property type="entry name" value="group_II_RT_mat"/>
    <property type="match status" value="1"/>
</dbReference>
<dbReference type="SUPFAM" id="SSF56672">
    <property type="entry name" value="DNA/RNA polymerases"/>
    <property type="match status" value="1"/>
</dbReference>
<evidence type="ECO:0000313" key="4">
    <source>
        <dbReference type="Proteomes" id="UP000054908"/>
    </source>
</evidence>
<name>A0A0W0W5P0_9GAMM</name>
<keyword evidence="4" id="KW-1185">Reference proteome</keyword>
<dbReference type="PANTHER" id="PTHR34047">
    <property type="entry name" value="NUCLEAR INTRON MATURASE 1, MITOCHONDRIAL-RELATED"/>
    <property type="match status" value="1"/>
</dbReference>
<evidence type="ECO:0000313" key="3">
    <source>
        <dbReference type="EMBL" id="KTD27491.1"/>
    </source>
</evidence>
<dbReference type="STRING" id="466.Lmac_1192"/>
<feature type="domain" description="Reverse transcriptase" evidence="2">
    <location>
        <begin position="76"/>
        <end position="309"/>
    </location>
</feature>
<comment type="similarity">
    <text evidence="1">Belongs to the bacterial reverse transcriptase family.</text>
</comment>
<evidence type="ECO:0000256" key="1">
    <source>
        <dbReference type="ARBA" id="ARBA00034120"/>
    </source>
</evidence>
<dbReference type="OrthoDB" id="9793236at2"/>
<dbReference type="GO" id="GO:0003964">
    <property type="term" value="F:RNA-directed DNA polymerase activity"/>
    <property type="evidence" value="ECO:0007669"/>
    <property type="project" value="UniProtKB-KW"/>
</dbReference>
<dbReference type="AlphaFoldDB" id="A0A0W0W5P0"/>
<sequence length="435" mass="50100">MIKVPVSLQDLRRRIYQKAKSDKHHRFWGIFVHMTKIETLSEAYRIAKQNGGAPGIDNQKFEDIETYGRVKFLRELQEELTSGKYKPMQNRRVEIPKDNGKTRILQIPCIRDRVVQGALKLLLEAIFEADFCQNSYGFRPKRSQHRALAEVRRSILRRMTTVIDVDLSRYFDTIRHSVLLDKIAKRVDDPDVMRLIKQILKTNGKVGVQQGGPFSPLAGNIYLNTLDWAFDAIRKKTASGSYDSINYHRFADDIVITVSGHHSKQGWEKRALQRLQEQIAPLGVELNTEKTKVVNLLKGEAFGFLGFDLRRVQKRNNNGPLVLITPKKKARKAVKAKIRDTIKAGGAAPAKVIIEELNAIVGGWVTYFRVGNSSRAFSEVREYLEMKIRTMLTRRKRRRKTSVGWRRWSSEYLYDVLGLYWDWKIHPLPGLGKGA</sequence>
<protein>
    <submittedName>
        <fullName evidence="3">Reverse transcriptase</fullName>
    </submittedName>
</protein>
<dbReference type="Pfam" id="PF08388">
    <property type="entry name" value="GIIM"/>
    <property type="match status" value="1"/>
</dbReference>
<gene>
    <name evidence="3" type="ORF">Lmac_1192</name>
</gene>
<accession>A0A0W0W5P0</accession>
<proteinExistence type="inferred from homology"/>
<dbReference type="Pfam" id="PF00078">
    <property type="entry name" value="RVT_1"/>
    <property type="match status" value="1"/>
</dbReference>
<dbReference type="Proteomes" id="UP000054908">
    <property type="component" value="Unassembled WGS sequence"/>
</dbReference>
<organism evidence="3 4">
    <name type="scientific">Legionella maceachernii</name>
    <dbReference type="NCBI Taxonomy" id="466"/>
    <lineage>
        <taxon>Bacteria</taxon>
        <taxon>Pseudomonadati</taxon>
        <taxon>Pseudomonadota</taxon>
        <taxon>Gammaproteobacteria</taxon>
        <taxon>Legionellales</taxon>
        <taxon>Legionellaceae</taxon>
        <taxon>Legionella</taxon>
    </lineage>
</organism>
<keyword evidence="3" id="KW-0695">RNA-directed DNA polymerase</keyword>
<dbReference type="InterPro" id="IPR013597">
    <property type="entry name" value="Mat_intron_G2"/>
</dbReference>
<comment type="caution">
    <text evidence="3">The sequence shown here is derived from an EMBL/GenBank/DDBJ whole genome shotgun (WGS) entry which is preliminary data.</text>
</comment>